<reference evidence="9" key="1">
    <citation type="journal article" date="2019" name="Int. J. Syst. Evol. Microbiol.">
        <title>The Global Catalogue of Microorganisms (GCM) 10K type strain sequencing project: providing services to taxonomists for standard genome sequencing and annotation.</title>
        <authorList>
            <consortium name="The Broad Institute Genomics Platform"/>
            <consortium name="The Broad Institute Genome Sequencing Center for Infectious Disease"/>
            <person name="Wu L."/>
            <person name="Ma J."/>
        </authorList>
    </citation>
    <scope>NUCLEOTIDE SEQUENCE [LARGE SCALE GENOMIC DNA]</scope>
    <source>
        <strain evidence="9">JCM 10673</strain>
    </source>
</reference>
<feature type="region of interest" description="Disordered" evidence="5">
    <location>
        <begin position="1"/>
        <end position="24"/>
    </location>
</feature>
<dbReference type="Proteomes" id="UP001501005">
    <property type="component" value="Unassembled WGS sequence"/>
</dbReference>
<protein>
    <submittedName>
        <fullName evidence="8">MFS transporter</fullName>
    </submittedName>
</protein>
<evidence type="ECO:0000256" key="6">
    <source>
        <dbReference type="SAM" id="Phobius"/>
    </source>
</evidence>
<evidence type="ECO:0000256" key="4">
    <source>
        <dbReference type="ARBA" id="ARBA00023136"/>
    </source>
</evidence>
<evidence type="ECO:0000313" key="8">
    <source>
        <dbReference type="EMBL" id="GAA0928001.1"/>
    </source>
</evidence>
<comment type="subcellular location">
    <subcellularLocation>
        <location evidence="1">Cell membrane</location>
        <topology evidence="1">Multi-pass membrane protein</topology>
    </subcellularLocation>
</comment>
<feature type="transmembrane region" description="Helical" evidence="6">
    <location>
        <begin position="349"/>
        <end position="373"/>
    </location>
</feature>
<accession>A0ABP3ZZN5</accession>
<evidence type="ECO:0000313" key="9">
    <source>
        <dbReference type="Proteomes" id="UP001501005"/>
    </source>
</evidence>
<dbReference type="PROSITE" id="PS50850">
    <property type="entry name" value="MFS"/>
    <property type="match status" value="1"/>
</dbReference>
<dbReference type="Gene3D" id="1.20.1250.20">
    <property type="entry name" value="MFS general substrate transporter like domains"/>
    <property type="match status" value="1"/>
</dbReference>
<evidence type="ECO:0000256" key="2">
    <source>
        <dbReference type="ARBA" id="ARBA00022692"/>
    </source>
</evidence>
<keyword evidence="2 6" id="KW-0812">Transmembrane</keyword>
<keyword evidence="9" id="KW-1185">Reference proteome</keyword>
<feature type="domain" description="Major facilitator superfamily (MFS) profile" evidence="7">
    <location>
        <begin position="262"/>
        <end position="454"/>
    </location>
</feature>
<feature type="transmembrane region" description="Helical" evidence="6">
    <location>
        <begin position="323"/>
        <end position="343"/>
    </location>
</feature>
<dbReference type="EMBL" id="BAAAHG010000058">
    <property type="protein sequence ID" value="GAA0928001.1"/>
    <property type="molecule type" value="Genomic_DNA"/>
</dbReference>
<keyword evidence="3 6" id="KW-1133">Transmembrane helix</keyword>
<feature type="transmembrane region" description="Helical" evidence="6">
    <location>
        <begin position="58"/>
        <end position="78"/>
    </location>
</feature>
<dbReference type="PANTHER" id="PTHR23514">
    <property type="entry name" value="BYPASS OF STOP CODON PROTEIN 6"/>
    <property type="match status" value="1"/>
</dbReference>
<feature type="transmembrane region" description="Helical" evidence="6">
    <location>
        <begin position="206"/>
        <end position="225"/>
    </location>
</feature>
<feature type="compositionally biased region" description="Polar residues" evidence="5">
    <location>
        <begin position="1"/>
        <end position="13"/>
    </location>
</feature>
<proteinExistence type="predicted"/>
<dbReference type="InterPro" id="IPR051788">
    <property type="entry name" value="MFS_Transporter"/>
</dbReference>
<feature type="transmembrane region" description="Helical" evidence="6">
    <location>
        <begin position="385"/>
        <end position="405"/>
    </location>
</feature>
<gene>
    <name evidence="8" type="ORF">GCM10009549_50360</name>
</gene>
<keyword evidence="4 6" id="KW-0472">Membrane</keyword>
<dbReference type="InterPro" id="IPR011701">
    <property type="entry name" value="MFS"/>
</dbReference>
<dbReference type="CDD" id="cd17393">
    <property type="entry name" value="MFS_MosC_like"/>
    <property type="match status" value="1"/>
</dbReference>
<feature type="transmembrane region" description="Helical" evidence="6">
    <location>
        <begin position="90"/>
        <end position="110"/>
    </location>
</feature>
<dbReference type="PANTHER" id="PTHR23514:SF13">
    <property type="entry name" value="INNER MEMBRANE PROTEIN YBJJ"/>
    <property type="match status" value="1"/>
</dbReference>
<organism evidence="8 9">
    <name type="scientific">Streptomyces thermoalcalitolerans</name>
    <dbReference type="NCBI Taxonomy" id="65605"/>
    <lineage>
        <taxon>Bacteria</taxon>
        <taxon>Bacillati</taxon>
        <taxon>Actinomycetota</taxon>
        <taxon>Actinomycetes</taxon>
        <taxon>Kitasatosporales</taxon>
        <taxon>Streptomycetaceae</taxon>
        <taxon>Streptomyces</taxon>
    </lineage>
</organism>
<evidence type="ECO:0000259" key="7">
    <source>
        <dbReference type="PROSITE" id="PS50850"/>
    </source>
</evidence>
<sequence length="454" mass="47068">MASGLPSGTTLPSGTMPAGEHDADRENGTTFLFDRIYPPVVQGPTLAAMTDALRHGRASLAFSFFAQGVAFALLVTRIPALQDRYGVSDALLPVFLAAVPILAGAGSVTAEQLVKRVRPSGLLRWSQPVVLLSLLGAGAGDRMVELAVALAAFGLAVGVLDASMNMLGVSLQRAYGRSIMLGFHAAYSLGGIVGASLAWAGAYGQLALWVAYLPVVAVLVPAVLVGSRWYVDERAPAVSEETGGDGNGYGTHEGGTVALRLLLPLCLVMTFAYIGDSTVSNWSAKYLQDTLGGSEQLATVPYNVYMVTTLLGRTVGDFGVRRFGAVAVVRLGALVAALGFAVVAGAPGAWVGILGFTFLGMGLCVLVPQTFAAAGRLFPGASDAAVARLNIFNYVGFLIGSPLVGALGDAWSYRGAMLVPMGLVLVTALYAGSFAPRPDRYRGGHERPRTADVG</sequence>
<feature type="transmembrane region" description="Helical" evidence="6">
    <location>
        <begin position="179"/>
        <end position="200"/>
    </location>
</feature>
<dbReference type="InterPro" id="IPR036259">
    <property type="entry name" value="MFS_trans_sf"/>
</dbReference>
<name>A0ABP3ZZN5_9ACTN</name>
<evidence type="ECO:0000256" key="3">
    <source>
        <dbReference type="ARBA" id="ARBA00022989"/>
    </source>
</evidence>
<feature type="transmembrane region" description="Helical" evidence="6">
    <location>
        <begin position="411"/>
        <end position="432"/>
    </location>
</feature>
<evidence type="ECO:0000256" key="5">
    <source>
        <dbReference type="SAM" id="MobiDB-lite"/>
    </source>
</evidence>
<dbReference type="InterPro" id="IPR020846">
    <property type="entry name" value="MFS_dom"/>
</dbReference>
<feature type="transmembrane region" description="Helical" evidence="6">
    <location>
        <begin position="146"/>
        <end position="167"/>
    </location>
</feature>
<dbReference type="SUPFAM" id="SSF103473">
    <property type="entry name" value="MFS general substrate transporter"/>
    <property type="match status" value="1"/>
</dbReference>
<dbReference type="Pfam" id="PF07690">
    <property type="entry name" value="MFS_1"/>
    <property type="match status" value="1"/>
</dbReference>
<evidence type="ECO:0000256" key="1">
    <source>
        <dbReference type="ARBA" id="ARBA00004651"/>
    </source>
</evidence>
<comment type="caution">
    <text evidence="8">The sequence shown here is derived from an EMBL/GenBank/DDBJ whole genome shotgun (WGS) entry which is preliminary data.</text>
</comment>